<dbReference type="GO" id="GO:0008170">
    <property type="term" value="F:N-methyltransferase activity"/>
    <property type="evidence" value="ECO:0007669"/>
    <property type="project" value="InterPro"/>
</dbReference>
<dbReference type="InterPro" id="IPR003356">
    <property type="entry name" value="DNA_methylase_A-5"/>
</dbReference>
<sequence length="518" mass="57828">MLDDIKKTLWATADKLRANMDAAEYKHLVLGLIFLKFVSDTFQTRRNELQARFADPDDDYYLEGADAAEIAEELEDRDYYKEVNVFWVPQEARWENLRAQAKQAEIGKRIDDALALIEGENPKLKGILDKRYARAQLPDGKLGELVDLISTIGFGESGQGARDLLGQVYEYFLGQFASAEGKKGGQFYTPASIVKTLVAVLAPHHGKVYDPCCGSGGMFVQSERFIESHGGKLGDVSIYGQESNPTTWRLAAMNLAIRGIDFNLGKEPQDSFTRNQHPDLRADFVLANPPFNVSDWWHGSLEGDPRWVYGTPPQGNANYAWLQHILYHVKTNGRAGIVLANGSMSSSQNSEGDIRRLMVEDDKVEVMVALPGQLFFNTQIPACLWFLSKQKTVRQGEVLFIDARKLGKAISRVQLELTDADIREIADTVHAWRGDGETDVTYADVPGFCRSVTLAEIAEHGYVLTPGRYVGAEEVEDDDEAFADKMQKLTEKLGEQMAKGVTLDALIRQKLGEIGYEF</sequence>
<dbReference type="PRINTS" id="PR00507">
    <property type="entry name" value="N12N6MTFRASE"/>
</dbReference>
<comment type="catalytic activity">
    <reaction evidence="7">
        <text>a 2'-deoxyadenosine in DNA + S-adenosyl-L-methionine = an N(6)-methyl-2'-deoxyadenosine in DNA + S-adenosyl-L-homocysteine + H(+)</text>
        <dbReference type="Rhea" id="RHEA:15197"/>
        <dbReference type="Rhea" id="RHEA-COMP:12418"/>
        <dbReference type="Rhea" id="RHEA-COMP:12419"/>
        <dbReference type="ChEBI" id="CHEBI:15378"/>
        <dbReference type="ChEBI" id="CHEBI:57856"/>
        <dbReference type="ChEBI" id="CHEBI:59789"/>
        <dbReference type="ChEBI" id="CHEBI:90615"/>
        <dbReference type="ChEBI" id="CHEBI:90616"/>
        <dbReference type="EC" id="2.1.1.72"/>
    </reaction>
</comment>
<dbReference type="GO" id="GO:0009007">
    <property type="term" value="F:site-specific DNA-methyltransferase (adenine-specific) activity"/>
    <property type="evidence" value="ECO:0007669"/>
    <property type="project" value="UniProtKB-EC"/>
</dbReference>
<evidence type="ECO:0000256" key="7">
    <source>
        <dbReference type="ARBA" id="ARBA00047942"/>
    </source>
</evidence>
<proteinExistence type="inferred from homology"/>
<keyword evidence="3 10" id="KW-0489">Methyltransferase</keyword>
<evidence type="ECO:0000256" key="1">
    <source>
        <dbReference type="ARBA" id="ARBA00006594"/>
    </source>
</evidence>
<keyword evidence="6" id="KW-0680">Restriction system</keyword>
<keyword evidence="4 10" id="KW-0808">Transferase</keyword>
<comment type="caution">
    <text evidence="10">The sequence shown here is derived from an EMBL/GenBank/DDBJ whole genome shotgun (WGS) entry which is preliminary data.</text>
</comment>
<dbReference type="RefSeq" id="WP_163961126.1">
    <property type="nucleotide sequence ID" value="NZ_JAAIVB010000013.1"/>
</dbReference>
<organism evidence="10 11">
    <name type="scientific">Noviherbaspirillum galbum</name>
    <dbReference type="NCBI Taxonomy" id="2709383"/>
    <lineage>
        <taxon>Bacteria</taxon>
        <taxon>Pseudomonadati</taxon>
        <taxon>Pseudomonadota</taxon>
        <taxon>Betaproteobacteria</taxon>
        <taxon>Burkholderiales</taxon>
        <taxon>Oxalobacteraceae</taxon>
        <taxon>Noviherbaspirillum</taxon>
    </lineage>
</organism>
<dbReference type="EMBL" id="JAAIVB010000013">
    <property type="protein sequence ID" value="NEX60631.1"/>
    <property type="molecule type" value="Genomic_DNA"/>
</dbReference>
<gene>
    <name evidence="10" type="ORF">G3574_06045</name>
</gene>
<accession>A0A6B3SIH6</accession>
<evidence type="ECO:0000256" key="2">
    <source>
        <dbReference type="ARBA" id="ARBA00011900"/>
    </source>
</evidence>
<dbReference type="InterPro" id="IPR022749">
    <property type="entry name" value="D12N6_MeTrfase_N"/>
</dbReference>
<comment type="similarity">
    <text evidence="1">Belongs to the N(4)/N(6)-methyltransferase family.</text>
</comment>
<feature type="domain" description="N6 adenine-specific DNA methyltransferase N-terminal" evidence="9">
    <location>
        <begin position="5"/>
        <end position="148"/>
    </location>
</feature>
<protein>
    <recommendedName>
        <fullName evidence="2">site-specific DNA-methyltransferase (adenine-specific)</fullName>
        <ecNumber evidence="2">2.1.1.72</ecNumber>
    </recommendedName>
</protein>
<dbReference type="SUPFAM" id="SSF53335">
    <property type="entry name" value="S-adenosyl-L-methionine-dependent methyltransferases"/>
    <property type="match status" value="1"/>
</dbReference>
<evidence type="ECO:0000313" key="10">
    <source>
        <dbReference type="EMBL" id="NEX60631.1"/>
    </source>
</evidence>
<keyword evidence="11" id="KW-1185">Reference proteome</keyword>
<keyword evidence="5" id="KW-0949">S-adenosyl-L-methionine</keyword>
<evidence type="ECO:0000256" key="6">
    <source>
        <dbReference type="ARBA" id="ARBA00022747"/>
    </source>
</evidence>
<dbReference type="Pfam" id="PF02384">
    <property type="entry name" value="N6_Mtase"/>
    <property type="match status" value="1"/>
</dbReference>
<dbReference type="InterPro" id="IPR029063">
    <property type="entry name" value="SAM-dependent_MTases_sf"/>
</dbReference>
<dbReference type="Pfam" id="PF12161">
    <property type="entry name" value="HsdM_N"/>
    <property type="match status" value="1"/>
</dbReference>
<dbReference type="Gene3D" id="3.40.50.150">
    <property type="entry name" value="Vaccinia Virus protein VP39"/>
    <property type="match status" value="1"/>
</dbReference>
<dbReference type="GO" id="GO:0032259">
    <property type="term" value="P:methylation"/>
    <property type="evidence" value="ECO:0007669"/>
    <property type="project" value="UniProtKB-KW"/>
</dbReference>
<dbReference type="EC" id="2.1.1.72" evidence="2"/>
<dbReference type="Proteomes" id="UP000482155">
    <property type="component" value="Unassembled WGS sequence"/>
</dbReference>
<dbReference type="InterPro" id="IPR038333">
    <property type="entry name" value="T1MK-like_N_sf"/>
</dbReference>
<name>A0A6B3SIH6_9BURK</name>
<dbReference type="InterPro" id="IPR002052">
    <property type="entry name" value="DNA_methylase_N6_adenine_CS"/>
</dbReference>
<dbReference type="GO" id="GO:0003677">
    <property type="term" value="F:DNA binding"/>
    <property type="evidence" value="ECO:0007669"/>
    <property type="project" value="InterPro"/>
</dbReference>
<evidence type="ECO:0000256" key="4">
    <source>
        <dbReference type="ARBA" id="ARBA00022679"/>
    </source>
</evidence>
<reference evidence="10 11" key="1">
    <citation type="submission" date="2020-02" db="EMBL/GenBank/DDBJ databases">
        <authorList>
            <person name="Kim M.K."/>
        </authorList>
    </citation>
    <scope>NUCLEOTIDE SEQUENCE [LARGE SCALE GENOMIC DNA]</scope>
    <source>
        <strain evidence="10 11">17J57-3</strain>
    </source>
</reference>
<evidence type="ECO:0000259" key="8">
    <source>
        <dbReference type="Pfam" id="PF02384"/>
    </source>
</evidence>
<dbReference type="PANTHER" id="PTHR42998">
    <property type="entry name" value="TYPE I RESTRICTION ENZYME HINDVIIP M PROTEIN-RELATED"/>
    <property type="match status" value="1"/>
</dbReference>
<evidence type="ECO:0000259" key="9">
    <source>
        <dbReference type="Pfam" id="PF12161"/>
    </source>
</evidence>
<dbReference type="InterPro" id="IPR052916">
    <property type="entry name" value="Type-I_RE_MTase_Subunit"/>
</dbReference>
<dbReference type="AlphaFoldDB" id="A0A6B3SIH6"/>
<feature type="domain" description="DNA methylase adenine-specific" evidence="8">
    <location>
        <begin position="161"/>
        <end position="478"/>
    </location>
</feature>
<evidence type="ECO:0000313" key="11">
    <source>
        <dbReference type="Proteomes" id="UP000482155"/>
    </source>
</evidence>
<dbReference type="GO" id="GO:0009307">
    <property type="term" value="P:DNA restriction-modification system"/>
    <property type="evidence" value="ECO:0007669"/>
    <property type="project" value="UniProtKB-KW"/>
</dbReference>
<evidence type="ECO:0000256" key="5">
    <source>
        <dbReference type="ARBA" id="ARBA00022691"/>
    </source>
</evidence>
<evidence type="ECO:0000256" key="3">
    <source>
        <dbReference type="ARBA" id="ARBA00022603"/>
    </source>
</evidence>
<dbReference type="PROSITE" id="PS00092">
    <property type="entry name" value="N6_MTASE"/>
    <property type="match status" value="1"/>
</dbReference>
<dbReference type="PANTHER" id="PTHR42998:SF1">
    <property type="entry name" value="TYPE I RESTRICTION ENZYME HINDI METHYLASE SUBUNIT"/>
    <property type="match status" value="1"/>
</dbReference>
<dbReference type="Gene3D" id="1.20.1260.30">
    <property type="match status" value="1"/>
</dbReference>
<dbReference type="FunFam" id="3.40.50.150:FF:000240">
    <property type="entry name" value="Type I restriction-modification system, M subunit"/>
    <property type="match status" value="1"/>
</dbReference>